<feature type="transmembrane region" description="Helical" evidence="2">
    <location>
        <begin position="132"/>
        <end position="156"/>
    </location>
</feature>
<evidence type="ECO:0000313" key="4">
    <source>
        <dbReference type="Proteomes" id="UP001597112"/>
    </source>
</evidence>
<gene>
    <name evidence="3" type="ORF">ACFQ21_05800</name>
</gene>
<proteinExistence type="predicted"/>
<dbReference type="EMBL" id="JBHTKA010000001">
    <property type="protein sequence ID" value="MFD0998809.1"/>
    <property type="molecule type" value="Genomic_DNA"/>
</dbReference>
<feature type="transmembrane region" description="Helical" evidence="2">
    <location>
        <begin position="45"/>
        <end position="64"/>
    </location>
</feature>
<dbReference type="Proteomes" id="UP001597112">
    <property type="component" value="Unassembled WGS sequence"/>
</dbReference>
<evidence type="ECO:0000313" key="3">
    <source>
        <dbReference type="EMBL" id="MFD0998809.1"/>
    </source>
</evidence>
<name>A0ABW3JY28_9BACT</name>
<evidence type="ECO:0000256" key="1">
    <source>
        <dbReference type="SAM" id="MobiDB-lite"/>
    </source>
</evidence>
<feature type="region of interest" description="Disordered" evidence="1">
    <location>
        <begin position="518"/>
        <end position="543"/>
    </location>
</feature>
<feature type="transmembrane region" description="Helical" evidence="2">
    <location>
        <begin position="21"/>
        <end position="39"/>
    </location>
</feature>
<keyword evidence="2" id="KW-0472">Membrane</keyword>
<reference evidence="4" key="1">
    <citation type="journal article" date="2019" name="Int. J. Syst. Evol. Microbiol.">
        <title>The Global Catalogue of Microorganisms (GCM) 10K type strain sequencing project: providing services to taxonomists for standard genome sequencing and annotation.</title>
        <authorList>
            <consortium name="The Broad Institute Genomics Platform"/>
            <consortium name="The Broad Institute Genome Sequencing Center for Infectious Disease"/>
            <person name="Wu L."/>
            <person name="Ma J."/>
        </authorList>
    </citation>
    <scope>NUCLEOTIDE SEQUENCE [LARGE SCALE GENOMIC DNA]</scope>
    <source>
        <strain evidence="4">CCUG 58938</strain>
    </source>
</reference>
<evidence type="ECO:0008006" key="5">
    <source>
        <dbReference type="Google" id="ProtNLM"/>
    </source>
</evidence>
<sequence>MNDSYARYRLHQLLRKYKIMRMGEAFILSLALALVAFIVPYVLHVSLAGSLALAIIGGILLFLFRCEQLHLFKLNAYKVTVYLNQHFPSLQNSSDLLLKENEELTGLQQLQKIRTIQAFDALYPSIRLPHRLLQATGILAISMLASFTLTSFAPMLTHRGDKTAVNEDTKNPSAAIPAPAQVKQTSITITPPAYTNLKTEHTESWALTFAEGSTIHWNIAFTAGVKNPSLIFSGKENIPLKASDAGTFSLQKKISETGFYQLAWTTDQGETKHSDFYKLEVIKDLPPVITVHKLNQFTELEFSNNATIDLQATLADDYGLDNAHIIATVSKGSGESVKFREDKLFFEKPATIRGKHIDATRKLNLAKLGMEPGDELYFYVVTFDTKQPIPNRSRTETYFVSLLDTTKQETVVDDGLGVDLMPDYFRSQRQIIIDTEKLLKERKQITKQTFQSKSNELGYDQKVLRLRYGEFLGEEFESGIGPQEDPAEEDHDHEDEDITKKYGHVHDTENEHNLVEEKKGGHDHHHHAEGKEGETDKNGIPAGFVHEHDSEEEATFFTQSIRAKLKAALTIMWDAELHLRLYEPEKSLPFQYKALKLLKEISQDSRIYVHRTGFDPPPLKEEKRMTGDLSEVKSATAQAAAKQNESYPAIRKASQIIASTLAADSLYIDDVVRRSLTDAGRELSKLALEKPGLYLKSLSLIRAITENEVKPAEQRKALSDIQASLWRALPVTASAPEASVRTLHELDQAFIKNLRTHD</sequence>
<dbReference type="RefSeq" id="WP_377576112.1">
    <property type="nucleotide sequence ID" value="NZ_JBHTKA010000001.1"/>
</dbReference>
<accession>A0ABW3JY28</accession>
<keyword evidence="2" id="KW-1133">Transmembrane helix</keyword>
<keyword evidence="2" id="KW-0812">Transmembrane</keyword>
<evidence type="ECO:0000256" key="2">
    <source>
        <dbReference type="SAM" id="Phobius"/>
    </source>
</evidence>
<organism evidence="3 4">
    <name type="scientific">Ohtaekwangia kribbensis</name>
    <dbReference type="NCBI Taxonomy" id="688913"/>
    <lineage>
        <taxon>Bacteria</taxon>
        <taxon>Pseudomonadati</taxon>
        <taxon>Bacteroidota</taxon>
        <taxon>Cytophagia</taxon>
        <taxon>Cytophagales</taxon>
        <taxon>Fulvivirgaceae</taxon>
        <taxon>Ohtaekwangia</taxon>
    </lineage>
</organism>
<keyword evidence="4" id="KW-1185">Reference proteome</keyword>
<protein>
    <recommendedName>
        <fullName evidence="5">Tryptophan-rich sensory protein</fullName>
    </recommendedName>
</protein>
<comment type="caution">
    <text evidence="3">The sequence shown here is derived from an EMBL/GenBank/DDBJ whole genome shotgun (WGS) entry which is preliminary data.</text>
</comment>